<keyword evidence="3" id="KW-1185">Reference proteome</keyword>
<name>A0A916IZZ1_9BURK</name>
<proteinExistence type="predicted"/>
<sequence>MLGTLIVGLLVGLAARQMHPAGKVVSLPAALVLGMAGAAAAFYGGRALHLFIDGQMSGWLAAIVGASVLVGLWGALRPRHG</sequence>
<keyword evidence="1" id="KW-0472">Membrane</keyword>
<dbReference type="EMBL" id="CAJPUY010000032">
    <property type="protein sequence ID" value="CAG2156937.1"/>
    <property type="molecule type" value="Genomic_DNA"/>
</dbReference>
<evidence type="ECO:0000313" key="2">
    <source>
        <dbReference type="EMBL" id="CAG2156937.1"/>
    </source>
</evidence>
<keyword evidence="1" id="KW-1133">Transmembrane helix</keyword>
<feature type="transmembrane region" description="Helical" evidence="1">
    <location>
        <begin position="24"/>
        <end position="44"/>
    </location>
</feature>
<protein>
    <recommendedName>
        <fullName evidence="4">GlsB/YeaQ/YmgE family stress response membrane protein</fullName>
    </recommendedName>
</protein>
<accession>A0A916IZZ1</accession>
<gene>
    <name evidence="2" type="ORF">LMG31506_05856</name>
</gene>
<comment type="caution">
    <text evidence="2">The sequence shown here is derived from an EMBL/GenBank/DDBJ whole genome shotgun (WGS) entry which is preliminary data.</text>
</comment>
<dbReference type="AlphaFoldDB" id="A0A916IZZ1"/>
<feature type="transmembrane region" description="Helical" evidence="1">
    <location>
        <begin position="56"/>
        <end position="76"/>
    </location>
</feature>
<dbReference type="Proteomes" id="UP000672934">
    <property type="component" value="Unassembled WGS sequence"/>
</dbReference>
<evidence type="ECO:0000313" key="3">
    <source>
        <dbReference type="Proteomes" id="UP000672934"/>
    </source>
</evidence>
<evidence type="ECO:0000256" key="1">
    <source>
        <dbReference type="SAM" id="Phobius"/>
    </source>
</evidence>
<evidence type="ECO:0008006" key="4">
    <source>
        <dbReference type="Google" id="ProtNLM"/>
    </source>
</evidence>
<keyword evidence="1" id="KW-0812">Transmembrane</keyword>
<reference evidence="2" key="1">
    <citation type="submission" date="2021-03" db="EMBL/GenBank/DDBJ databases">
        <authorList>
            <person name="Peeters C."/>
        </authorList>
    </citation>
    <scope>NUCLEOTIDE SEQUENCE</scope>
    <source>
        <strain evidence="2">LMG 31506</strain>
    </source>
</reference>
<dbReference type="RefSeq" id="WP_211950690.1">
    <property type="nucleotide sequence ID" value="NZ_CAJPUY010000032.1"/>
</dbReference>
<organism evidence="2 3">
    <name type="scientific">Cupriavidus yeoncheonensis</name>
    <dbReference type="NCBI Taxonomy" id="1462994"/>
    <lineage>
        <taxon>Bacteria</taxon>
        <taxon>Pseudomonadati</taxon>
        <taxon>Pseudomonadota</taxon>
        <taxon>Betaproteobacteria</taxon>
        <taxon>Burkholderiales</taxon>
        <taxon>Burkholderiaceae</taxon>
        <taxon>Cupriavidus</taxon>
    </lineage>
</organism>